<sequence>MFRAFSLVRAISYRSYSSAFYALLGFWFSSACASLGREPGVGSSFPCLTLTRPLDNTNRVHQYLNLDNQFLGSQCHHQIESRFGIGSPFLTLLLLYLTCTLGHGTDSKCTITNHRLRKEGHDYTNHHCTHLHLSFIHHSSFESCFSCLSSQHGAQRIARDTPGTTMNIRSILGPGNLTIFRLFVCLSVFLFSSSITIRD</sequence>
<proteinExistence type="predicted"/>
<dbReference type="AlphaFoldDB" id="A0A2T2ZYT5"/>
<dbReference type="PROSITE" id="PS51257">
    <property type="entry name" value="PROKAR_LIPOPROTEIN"/>
    <property type="match status" value="1"/>
</dbReference>
<name>A0A2T2ZYT5_9PEZI</name>
<organism evidence="1 2">
    <name type="scientific">Coniella lustricola</name>
    <dbReference type="NCBI Taxonomy" id="2025994"/>
    <lineage>
        <taxon>Eukaryota</taxon>
        <taxon>Fungi</taxon>
        <taxon>Dikarya</taxon>
        <taxon>Ascomycota</taxon>
        <taxon>Pezizomycotina</taxon>
        <taxon>Sordariomycetes</taxon>
        <taxon>Sordariomycetidae</taxon>
        <taxon>Diaporthales</taxon>
        <taxon>Schizoparmaceae</taxon>
        <taxon>Coniella</taxon>
    </lineage>
</organism>
<keyword evidence="2" id="KW-1185">Reference proteome</keyword>
<dbReference type="Proteomes" id="UP000241462">
    <property type="component" value="Unassembled WGS sequence"/>
</dbReference>
<evidence type="ECO:0000313" key="2">
    <source>
        <dbReference type="Proteomes" id="UP000241462"/>
    </source>
</evidence>
<evidence type="ECO:0000313" key="1">
    <source>
        <dbReference type="EMBL" id="PSR79789.1"/>
    </source>
</evidence>
<accession>A0A2T2ZYT5</accession>
<dbReference type="InParanoid" id="A0A2T2ZYT5"/>
<gene>
    <name evidence="1" type="ORF">BD289DRAFT_441905</name>
</gene>
<reference evidence="1 2" key="1">
    <citation type="journal article" date="2018" name="Mycol. Prog.">
        <title>Coniella lustricola, a new species from submerged detritus.</title>
        <authorList>
            <person name="Raudabaugh D.B."/>
            <person name="Iturriaga T."/>
            <person name="Carver A."/>
            <person name="Mondo S."/>
            <person name="Pangilinan J."/>
            <person name="Lipzen A."/>
            <person name="He G."/>
            <person name="Amirebrahimi M."/>
            <person name="Grigoriev I.V."/>
            <person name="Miller A.N."/>
        </authorList>
    </citation>
    <scope>NUCLEOTIDE SEQUENCE [LARGE SCALE GENOMIC DNA]</scope>
    <source>
        <strain evidence="1 2">B22-T-1</strain>
    </source>
</reference>
<feature type="non-terminal residue" evidence="1">
    <location>
        <position position="199"/>
    </location>
</feature>
<protein>
    <submittedName>
        <fullName evidence="1">Uncharacterized protein</fullName>
    </submittedName>
</protein>
<dbReference type="EMBL" id="KZ678554">
    <property type="protein sequence ID" value="PSR79789.1"/>
    <property type="molecule type" value="Genomic_DNA"/>
</dbReference>